<feature type="region of interest" description="Disordered" evidence="1">
    <location>
        <begin position="62"/>
        <end position="111"/>
    </location>
</feature>
<evidence type="ECO:0000313" key="3">
    <source>
        <dbReference type="Proteomes" id="UP000828390"/>
    </source>
</evidence>
<name>A0A9D4R714_DREPO</name>
<dbReference type="Proteomes" id="UP000828390">
    <property type="component" value="Unassembled WGS sequence"/>
</dbReference>
<reference evidence="2" key="2">
    <citation type="submission" date="2020-11" db="EMBL/GenBank/DDBJ databases">
        <authorList>
            <person name="McCartney M.A."/>
            <person name="Auch B."/>
            <person name="Kono T."/>
            <person name="Mallez S."/>
            <person name="Becker A."/>
            <person name="Gohl D.M."/>
            <person name="Silverstein K.A.T."/>
            <person name="Koren S."/>
            <person name="Bechman K.B."/>
            <person name="Herman A."/>
            <person name="Abrahante J.E."/>
            <person name="Garbe J."/>
        </authorList>
    </citation>
    <scope>NUCLEOTIDE SEQUENCE</scope>
    <source>
        <strain evidence="2">Duluth1</strain>
        <tissue evidence="2">Whole animal</tissue>
    </source>
</reference>
<proteinExistence type="predicted"/>
<evidence type="ECO:0000313" key="2">
    <source>
        <dbReference type="EMBL" id="KAH3857369.1"/>
    </source>
</evidence>
<dbReference type="EMBL" id="JAIWYP010000003">
    <property type="protein sequence ID" value="KAH3857369.1"/>
    <property type="molecule type" value="Genomic_DNA"/>
</dbReference>
<evidence type="ECO:0000256" key="1">
    <source>
        <dbReference type="SAM" id="MobiDB-lite"/>
    </source>
</evidence>
<reference evidence="2" key="1">
    <citation type="journal article" date="2019" name="bioRxiv">
        <title>The Genome of the Zebra Mussel, Dreissena polymorpha: A Resource for Invasive Species Research.</title>
        <authorList>
            <person name="McCartney M.A."/>
            <person name="Auch B."/>
            <person name="Kono T."/>
            <person name="Mallez S."/>
            <person name="Zhang Y."/>
            <person name="Obille A."/>
            <person name="Becker A."/>
            <person name="Abrahante J.E."/>
            <person name="Garbe J."/>
            <person name="Badalamenti J.P."/>
            <person name="Herman A."/>
            <person name="Mangelson H."/>
            <person name="Liachko I."/>
            <person name="Sullivan S."/>
            <person name="Sone E.D."/>
            <person name="Koren S."/>
            <person name="Silverstein K.A.T."/>
            <person name="Beckman K.B."/>
            <person name="Gohl D.M."/>
        </authorList>
    </citation>
    <scope>NUCLEOTIDE SEQUENCE</scope>
    <source>
        <strain evidence="2">Duluth1</strain>
        <tissue evidence="2">Whole animal</tissue>
    </source>
</reference>
<protein>
    <submittedName>
        <fullName evidence="2">Uncharacterized protein</fullName>
    </submittedName>
</protein>
<keyword evidence="3" id="KW-1185">Reference proteome</keyword>
<sequence>MSHNGKYYLKSVKKRKLLDSKEDQKTLFDCGLKKNKHDASNNSSDKADLSVLVVDESCRSETAASSNEAVSVSQEEGVCKQSSDEVSQLESVNKTPESSQSVSVTSTNEAQ</sequence>
<comment type="caution">
    <text evidence="2">The sequence shown here is derived from an EMBL/GenBank/DDBJ whole genome shotgun (WGS) entry which is preliminary data.</text>
</comment>
<organism evidence="2 3">
    <name type="scientific">Dreissena polymorpha</name>
    <name type="common">Zebra mussel</name>
    <name type="synonym">Mytilus polymorpha</name>
    <dbReference type="NCBI Taxonomy" id="45954"/>
    <lineage>
        <taxon>Eukaryota</taxon>
        <taxon>Metazoa</taxon>
        <taxon>Spiralia</taxon>
        <taxon>Lophotrochozoa</taxon>
        <taxon>Mollusca</taxon>
        <taxon>Bivalvia</taxon>
        <taxon>Autobranchia</taxon>
        <taxon>Heteroconchia</taxon>
        <taxon>Euheterodonta</taxon>
        <taxon>Imparidentia</taxon>
        <taxon>Neoheterodontei</taxon>
        <taxon>Myida</taxon>
        <taxon>Dreissenoidea</taxon>
        <taxon>Dreissenidae</taxon>
        <taxon>Dreissena</taxon>
    </lineage>
</organism>
<dbReference type="AlphaFoldDB" id="A0A9D4R714"/>
<accession>A0A9D4R714</accession>
<gene>
    <name evidence="2" type="ORF">DPMN_099976</name>
</gene>